<keyword evidence="3" id="KW-1185">Reference proteome</keyword>
<dbReference type="KEGG" id="cpo:COPRO5265_0830"/>
<sequence>MRTLVNIEISIESAVYKVAHKALPDPNAPERHLIVVSKNEKLANVLLRELENRETLEEYKEIADFYENEQPWLFIAIYGMNLLVINNSNLVVYHEQSGKTTCLTDPLFDFTHRLTWQEEEGSRVKTVSQATAHEDDVLRIEENGLRVGRIFIRYIEQLFDEEMYEESSATRVHVSPLRSKAAPLILVAVILVTVMGLLIGFNSSHFIGWRKPTPVVPETPTTSTTNIGSEVLEFVKTATKASLGNVSGKWVAVKNSHWYVSDGSYLYTDYGKNAVSSSKGIYVGKLWYVDSIWFLEYSDGMVHLSSLKGNQVSLIGTDKSDFDNIVDFTTYSSEKTATALVLVEDGMHIYSGENYLSLKRSVGYPSGYKYFGTVGRDPLTFLVSNGKDVKILRVKGEVLENVGSVDSSRWAMLYGNQVYTIDGNVFHTQSVDLQLPFTASRIAAIDGNNVLLKQPCELLEVKP</sequence>
<name>B5Y8S1_COPPD</name>
<keyword evidence="1" id="KW-0812">Transmembrane</keyword>
<evidence type="ECO:0000256" key="1">
    <source>
        <dbReference type="SAM" id="Phobius"/>
    </source>
</evidence>
<keyword evidence="1" id="KW-1133">Transmembrane helix</keyword>
<dbReference type="STRING" id="309798.COPRO5265_0830"/>
<protein>
    <submittedName>
        <fullName evidence="2">Uncharacterized protein</fullName>
    </submittedName>
</protein>
<reference evidence="3" key="1">
    <citation type="submission" date="2008-08" db="EMBL/GenBank/DDBJ databases">
        <title>The complete genome sequence of Coprothermobacter proteolyticus strain ATCC 5245 / DSM 5265 / BT.</title>
        <authorList>
            <person name="Dodson R.J."/>
            <person name="Durkin A.S."/>
            <person name="Wu M."/>
            <person name="Eisen J."/>
            <person name="Sutton G."/>
        </authorList>
    </citation>
    <scope>NUCLEOTIDE SEQUENCE [LARGE SCALE GENOMIC DNA]</scope>
    <source>
        <strain evidence="3">ATCC 35245 / DSM 5265 / OCM 4 / BT</strain>
    </source>
</reference>
<keyword evidence="1" id="KW-0472">Membrane</keyword>
<dbReference type="AlphaFoldDB" id="B5Y8S1"/>
<dbReference type="EMBL" id="CP001145">
    <property type="protein sequence ID" value="ACI17478.1"/>
    <property type="molecule type" value="Genomic_DNA"/>
</dbReference>
<accession>B5Y8S1</accession>
<dbReference type="OrthoDB" id="9948881at2"/>
<gene>
    <name evidence="2" type="ordered locus">COPRO5265_0830</name>
</gene>
<feature type="transmembrane region" description="Helical" evidence="1">
    <location>
        <begin position="181"/>
        <end position="201"/>
    </location>
</feature>
<dbReference type="RefSeq" id="WP_012544130.1">
    <property type="nucleotide sequence ID" value="NC_011295.1"/>
</dbReference>
<dbReference type="Proteomes" id="UP000001732">
    <property type="component" value="Chromosome"/>
</dbReference>
<organism evidence="2 3">
    <name type="scientific">Coprothermobacter proteolyticus (strain ATCC 35245 / DSM 5265 / OCM 4 / BT)</name>
    <dbReference type="NCBI Taxonomy" id="309798"/>
    <lineage>
        <taxon>Bacteria</taxon>
        <taxon>Pseudomonadati</taxon>
        <taxon>Coprothermobacterota</taxon>
        <taxon>Coprothermobacteria</taxon>
        <taxon>Coprothermobacterales</taxon>
        <taxon>Coprothermobacteraceae</taxon>
        <taxon>Coprothermobacter</taxon>
    </lineage>
</organism>
<evidence type="ECO:0000313" key="3">
    <source>
        <dbReference type="Proteomes" id="UP000001732"/>
    </source>
</evidence>
<evidence type="ECO:0000313" key="2">
    <source>
        <dbReference type="EMBL" id="ACI17478.1"/>
    </source>
</evidence>
<proteinExistence type="predicted"/>
<reference evidence="2 3" key="2">
    <citation type="journal article" date="2014" name="Genome Announc.">
        <title>Complete Genome Sequence of Coprothermobacter proteolyticus DSM 5265.</title>
        <authorList>
            <person name="Alexiev A."/>
            <person name="Coil D.A."/>
            <person name="Badger J.H."/>
            <person name="Enticknap J."/>
            <person name="Ward N."/>
            <person name="Robb F.T."/>
            <person name="Eisen J.A."/>
        </authorList>
    </citation>
    <scope>NUCLEOTIDE SEQUENCE [LARGE SCALE GENOMIC DNA]</scope>
    <source>
        <strain evidence="3">ATCC 35245 / DSM 5265 / OCM 4 / BT</strain>
    </source>
</reference>
<dbReference type="HOGENOM" id="CLU_590137_0_0_9"/>